<name>A0A5A7ML33_COMTE</name>
<dbReference type="InterPro" id="IPR050221">
    <property type="entry name" value="26S_Proteasome_ATPase"/>
</dbReference>
<keyword evidence="3" id="KW-0067">ATP-binding</keyword>
<evidence type="ECO:0000256" key="1">
    <source>
        <dbReference type="ARBA" id="ARBA00006914"/>
    </source>
</evidence>
<dbReference type="InterPro" id="IPR027417">
    <property type="entry name" value="P-loop_NTPase"/>
</dbReference>
<dbReference type="AlphaFoldDB" id="A0A5A7ML33"/>
<dbReference type="InterPro" id="IPR036388">
    <property type="entry name" value="WH-like_DNA-bd_sf"/>
</dbReference>
<dbReference type="Gene3D" id="3.40.50.300">
    <property type="entry name" value="P-loop containing nucleotide triphosphate hydrolases"/>
    <property type="match status" value="1"/>
</dbReference>
<evidence type="ECO:0000256" key="3">
    <source>
        <dbReference type="ARBA" id="ARBA00022840"/>
    </source>
</evidence>
<dbReference type="Proteomes" id="UP000323105">
    <property type="component" value="Unassembled WGS sequence"/>
</dbReference>
<comment type="similarity">
    <text evidence="1">Belongs to the AAA ATPase family.</text>
</comment>
<dbReference type="InterPro" id="IPR003959">
    <property type="entry name" value="ATPase_AAA_core"/>
</dbReference>
<dbReference type="CDD" id="cd19481">
    <property type="entry name" value="RecA-like_protease"/>
    <property type="match status" value="1"/>
</dbReference>
<dbReference type="PANTHER" id="PTHR23073">
    <property type="entry name" value="26S PROTEASOME REGULATORY SUBUNIT"/>
    <property type="match status" value="1"/>
</dbReference>
<dbReference type="SMART" id="SM00382">
    <property type="entry name" value="AAA"/>
    <property type="match status" value="1"/>
</dbReference>
<dbReference type="InterPro" id="IPR013196">
    <property type="entry name" value="HTH_11"/>
</dbReference>
<feature type="domain" description="AAA+ ATPase" evidence="4">
    <location>
        <begin position="120"/>
        <end position="252"/>
    </location>
</feature>
<evidence type="ECO:0000313" key="6">
    <source>
        <dbReference type="Proteomes" id="UP000323105"/>
    </source>
</evidence>
<comment type="caution">
    <text evidence="5">The sequence shown here is derived from an EMBL/GenBank/DDBJ whole genome shotgun (WGS) entry which is preliminary data.</text>
</comment>
<dbReference type="GO" id="GO:0016887">
    <property type="term" value="F:ATP hydrolysis activity"/>
    <property type="evidence" value="ECO:0007669"/>
    <property type="project" value="InterPro"/>
</dbReference>
<dbReference type="SUPFAM" id="SSF52540">
    <property type="entry name" value="P-loop containing nucleoside triphosphate hydrolases"/>
    <property type="match status" value="1"/>
</dbReference>
<dbReference type="GO" id="GO:0005524">
    <property type="term" value="F:ATP binding"/>
    <property type="evidence" value="ECO:0007669"/>
    <property type="project" value="UniProtKB-KW"/>
</dbReference>
<sequence length="370" mass="40856">MNPKAQEELLKLLQDAIKVGGAALEMRTRRFASLVRPSDESLASAIAPLVAGNAHQALRRAQPQVATPVDADSKLPLVRTDPADMLRTEPMLTTKLKEQVDQLLREHQSADRLMAAGFTPAKSVLLSGPPGVGKTMTAGWLAYKLGLPLLTLDLASVMSSYLGKTGANVRAVLSHAQEQPCVLLLDEFDAIAKRRDDDSDVGELKRLVTVILQTIDDWQPTSLLVAATNHSDLLDPAVWRRFDVTLQFDLPNHAQRAALLVAGGVDPELAQVIAQQGEGRTLATLNRTINSAHKSALLNNTEFHYELCDMLLRHLESQEPSEKQLRDQRDLERFIKHKQGFTLREIADELKVSHTTVRRSIEKIKEGFNG</sequence>
<dbReference type="RefSeq" id="WP_238707785.1">
    <property type="nucleotide sequence ID" value="NZ_BKBW01000012.1"/>
</dbReference>
<protein>
    <submittedName>
        <fullName evidence="5">ATPase AAA</fullName>
    </submittedName>
</protein>
<organism evidence="5 6">
    <name type="scientific">Comamonas testosteroni</name>
    <name type="common">Pseudomonas testosteroni</name>
    <dbReference type="NCBI Taxonomy" id="285"/>
    <lineage>
        <taxon>Bacteria</taxon>
        <taxon>Pseudomonadati</taxon>
        <taxon>Pseudomonadota</taxon>
        <taxon>Betaproteobacteria</taxon>
        <taxon>Burkholderiales</taxon>
        <taxon>Comamonadaceae</taxon>
        <taxon>Comamonas</taxon>
    </lineage>
</organism>
<reference evidence="5 6" key="1">
    <citation type="journal article" date="2019" name="Microbiol. Resour. Announc.">
        <title>Draft Genome Sequence of Comamonas testosteroni TA441, a Bacterium That Has a Cryptic Phenol Degradation Gene Cluster.</title>
        <authorList>
            <person name="Arai H."/>
            <person name="Ishii M."/>
        </authorList>
    </citation>
    <scope>NUCLEOTIDE SEQUENCE [LARGE SCALE GENOMIC DNA]</scope>
    <source>
        <strain evidence="5 6">TA441</strain>
    </source>
</reference>
<gene>
    <name evidence="5" type="ORF">CTTA_4410</name>
</gene>
<evidence type="ECO:0000256" key="2">
    <source>
        <dbReference type="ARBA" id="ARBA00022741"/>
    </source>
</evidence>
<evidence type="ECO:0000313" key="5">
    <source>
        <dbReference type="EMBL" id="GEQ77405.1"/>
    </source>
</evidence>
<accession>A0A5A7ML33</accession>
<proteinExistence type="inferred from homology"/>
<evidence type="ECO:0000259" key="4">
    <source>
        <dbReference type="SMART" id="SM00382"/>
    </source>
</evidence>
<keyword evidence="2" id="KW-0547">Nucleotide-binding</keyword>
<dbReference type="Gene3D" id="1.10.10.10">
    <property type="entry name" value="Winged helix-like DNA-binding domain superfamily/Winged helix DNA-binding domain"/>
    <property type="match status" value="1"/>
</dbReference>
<dbReference type="Pfam" id="PF00004">
    <property type="entry name" value="AAA"/>
    <property type="match status" value="1"/>
</dbReference>
<dbReference type="Pfam" id="PF08279">
    <property type="entry name" value="HTH_11"/>
    <property type="match status" value="1"/>
</dbReference>
<dbReference type="EMBL" id="BKBW01000012">
    <property type="protein sequence ID" value="GEQ77405.1"/>
    <property type="molecule type" value="Genomic_DNA"/>
</dbReference>
<dbReference type="InterPro" id="IPR003593">
    <property type="entry name" value="AAA+_ATPase"/>
</dbReference>